<keyword evidence="1" id="KW-1133">Transmembrane helix</keyword>
<protein>
    <submittedName>
        <fullName evidence="2">Uncharacterized protein</fullName>
    </submittedName>
</protein>
<evidence type="ECO:0000313" key="2">
    <source>
        <dbReference type="EMBL" id="ARW69238.1"/>
    </source>
</evidence>
<keyword evidence="1" id="KW-0812">Transmembrane</keyword>
<keyword evidence="1" id="KW-0472">Membrane</keyword>
<geneLocation type="chloroplast" evidence="2"/>
<dbReference type="InterPro" id="IPR017077">
    <property type="entry name" value="Uncharacterised_Ycf55_algae"/>
</dbReference>
<organism evidence="2">
    <name type="scientific">Polysiphonia sp</name>
    <dbReference type="NCBI Taxonomy" id="1967842"/>
    <lineage>
        <taxon>Eukaryota</taxon>
        <taxon>Rhodophyta</taxon>
        <taxon>Florideophyceae</taxon>
        <taxon>Rhodymeniophycidae</taxon>
        <taxon>Ceramiales</taxon>
        <taxon>Rhodomelaceae</taxon>
        <taxon>Polysiphonioideae</taxon>
        <taxon>Polysiphonia</taxon>
    </lineage>
</organism>
<reference evidence="2" key="1">
    <citation type="journal article" date="2017" name="J. Phycol.">
        <title>Analysis of chloroplast genomes and a supermatrix inform reclassification of the Rhodomelaceae (Rhodophyta).</title>
        <authorList>
            <person name="Diaz-Tapia P."/>
            <person name="Maggs C.A."/>
            <person name="West J.A."/>
            <person name="Verbruggen H."/>
        </authorList>
    </citation>
    <scope>NUCLEOTIDE SEQUENCE</scope>
    <source>
        <strain evidence="2">PD1760</strain>
    </source>
</reference>
<accession>A0A1Z1MT34</accession>
<feature type="transmembrane region" description="Helical" evidence="1">
    <location>
        <begin position="293"/>
        <end position="317"/>
    </location>
</feature>
<gene>
    <name evidence="2" type="primary">ycf55</name>
</gene>
<dbReference type="PIRSF" id="PIRSF036962">
    <property type="entry name" value="UCP036962_SignTr_Ycf55"/>
    <property type="match status" value="1"/>
</dbReference>
<keyword evidence="2" id="KW-0934">Plastid</keyword>
<dbReference type="InterPro" id="IPR022552">
    <property type="entry name" value="UPF_Ycf55"/>
</dbReference>
<keyword evidence="2" id="KW-0150">Chloroplast</keyword>
<evidence type="ECO:0000256" key="1">
    <source>
        <dbReference type="SAM" id="Phobius"/>
    </source>
</evidence>
<dbReference type="Pfam" id="PF12452">
    <property type="entry name" value="DUF3685"/>
    <property type="match status" value="1"/>
</dbReference>
<sequence>MSKKIIIQYWPNHQSIYLNNAIVELFIETEKKFLLKTQNSNPGYLYLDILNIITRTELLKSVLNEFKELILDIIELNLSCKTVKKLYKKISIIFINRVLANLLVKLQHNKIRSKNIKINLDYNNANLIEYLLIYLIFGSSYIDRKVFLFEATNTPYHHVRILLENFIIQSANTTINILFNQLKYTIHINKFLTKYSLCNRLYSSNRSIVLFLNNLKWQRLIYAYIYETKLSYSERQKIFVISSSGIISKYIYIARKKQIKRLNQVKIIFILWLEIKDLMIPKIEKFIIQIIKYFLYCSINLISNTILILIKAIVIYLKK</sequence>
<name>A0A1Z1MT34_9FLOR</name>
<dbReference type="EMBL" id="MF101456">
    <property type="protein sequence ID" value="ARW69238.1"/>
    <property type="molecule type" value="Genomic_DNA"/>
</dbReference>
<dbReference type="AlphaFoldDB" id="A0A1Z1MT34"/>
<proteinExistence type="predicted"/>